<accession>A0ACB7RZY7</accession>
<evidence type="ECO:0000313" key="1">
    <source>
        <dbReference type="EMBL" id="KAH6927374.1"/>
    </source>
</evidence>
<dbReference type="EMBL" id="CM023486">
    <property type="protein sequence ID" value="KAH6927374.1"/>
    <property type="molecule type" value="Genomic_DNA"/>
</dbReference>
<keyword evidence="2" id="KW-1185">Reference proteome</keyword>
<sequence>MRMSMVLSRRAPLCRCSMLRASTTQGSRRNRVIIPTIMSRGATPPGGHPPTLRRGKVPPTVFSSVMLLHGAPSCPSTAVRMITGNLASHEYACASELSLAATEQLMRQRLPSELPQ</sequence>
<protein>
    <submittedName>
        <fullName evidence="1">Uncharacterized protein</fullName>
    </submittedName>
</protein>
<evidence type="ECO:0000313" key="2">
    <source>
        <dbReference type="Proteomes" id="UP000821845"/>
    </source>
</evidence>
<organism evidence="1 2">
    <name type="scientific">Hyalomma asiaticum</name>
    <name type="common">Tick</name>
    <dbReference type="NCBI Taxonomy" id="266040"/>
    <lineage>
        <taxon>Eukaryota</taxon>
        <taxon>Metazoa</taxon>
        <taxon>Ecdysozoa</taxon>
        <taxon>Arthropoda</taxon>
        <taxon>Chelicerata</taxon>
        <taxon>Arachnida</taxon>
        <taxon>Acari</taxon>
        <taxon>Parasitiformes</taxon>
        <taxon>Ixodida</taxon>
        <taxon>Ixodoidea</taxon>
        <taxon>Ixodidae</taxon>
        <taxon>Hyalomminae</taxon>
        <taxon>Hyalomma</taxon>
    </lineage>
</organism>
<dbReference type="Proteomes" id="UP000821845">
    <property type="component" value="Chromosome 6"/>
</dbReference>
<gene>
    <name evidence="1" type="ORF">HPB50_002452</name>
</gene>
<comment type="caution">
    <text evidence="1">The sequence shown here is derived from an EMBL/GenBank/DDBJ whole genome shotgun (WGS) entry which is preliminary data.</text>
</comment>
<name>A0ACB7RZY7_HYAAI</name>
<proteinExistence type="predicted"/>
<reference evidence="1" key="1">
    <citation type="submission" date="2020-05" db="EMBL/GenBank/DDBJ databases">
        <title>Large-scale comparative analyses of tick genomes elucidate their genetic diversity and vector capacities.</title>
        <authorList>
            <person name="Jia N."/>
            <person name="Wang J."/>
            <person name="Shi W."/>
            <person name="Du L."/>
            <person name="Sun Y."/>
            <person name="Zhan W."/>
            <person name="Jiang J."/>
            <person name="Wang Q."/>
            <person name="Zhang B."/>
            <person name="Ji P."/>
            <person name="Sakyi L.B."/>
            <person name="Cui X."/>
            <person name="Yuan T."/>
            <person name="Jiang B."/>
            <person name="Yang W."/>
            <person name="Lam T.T.-Y."/>
            <person name="Chang Q."/>
            <person name="Ding S."/>
            <person name="Wang X."/>
            <person name="Zhu J."/>
            <person name="Ruan X."/>
            <person name="Zhao L."/>
            <person name="Wei J."/>
            <person name="Que T."/>
            <person name="Du C."/>
            <person name="Cheng J."/>
            <person name="Dai P."/>
            <person name="Han X."/>
            <person name="Huang E."/>
            <person name="Gao Y."/>
            <person name="Liu J."/>
            <person name="Shao H."/>
            <person name="Ye R."/>
            <person name="Li L."/>
            <person name="Wei W."/>
            <person name="Wang X."/>
            <person name="Wang C."/>
            <person name="Yang T."/>
            <person name="Huo Q."/>
            <person name="Li W."/>
            <person name="Guo W."/>
            <person name="Chen H."/>
            <person name="Zhou L."/>
            <person name="Ni X."/>
            <person name="Tian J."/>
            <person name="Zhou Y."/>
            <person name="Sheng Y."/>
            <person name="Liu T."/>
            <person name="Pan Y."/>
            <person name="Xia L."/>
            <person name="Li J."/>
            <person name="Zhao F."/>
            <person name="Cao W."/>
        </authorList>
    </citation>
    <scope>NUCLEOTIDE SEQUENCE</scope>
    <source>
        <strain evidence="1">Hyas-2018</strain>
    </source>
</reference>